<keyword evidence="5 8" id="KW-0808">Transferase</keyword>
<comment type="catalytic activity">
    <reaction evidence="8">
        <text>N(2)-acetyl-L-ornithine + L-glutamate = N-acetyl-L-glutamate + L-ornithine</text>
        <dbReference type="Rhea" id="RHEA:15349"/>
        <dbReference type="ChEBI" id="CHEBI:29985"/>
        <dbReference type="ChEBI" id="CHEBI:44337"/>
        <dbReference type="ChEBI" id="CHEBI:46911"/>
        <dbReference type="ChEBI" id="CHEBI:57805"/>
        <dbReference type="EC" id="2.3.1.35"/>
    </reaction>
</comment>
<dbReference type="InterPro" id="IPR002813">
    <property type="entry name" value="Arg_biosynth_ArgJ"/>
</dbReference>
<dbReference type="GO" id="GO:0006592">
    <property type="term" value="P:ornithine biosynthetic process"/>
    <property type="evidence" value="ECO:0007669"/>
    <property type="project" value="TreeGrafter"/>
</dbReference>
<comment type="pathway">
    <text evidence="8">Amino-acid biosynthesis; L-arginine biosynthesis; N(2)-acetyl-L-ornithine from L-glutamate: step 1/4.</text>
</comment>
<reference evidence="9 10" key="1">
    <citation type="submission" date="2018-11" db="EMBL/GenBank/DDBJ databases">
        <title>Aerococcus sp. SJQ22, whole genome shotgun sequence.</title>
        <authorList>
            <person name="Sun L."/>
            <person name="Gao X."/>
            <person name="Chen W."/>
            <person name="Huang K."/>
        </authorList>
    </citation>
    <scope>NUCLEOTIDE SEQUENCE [LARGE SCALE GENOMIC DNA]</scope>
    <source>
        <strain evidence="9 10">SJQ22</strain>
    </source>
</reference>
<comment type="pathway">
    <text evidence="8">Amino-acid biosynthesis; L-arginine biosynthesis; L-ornithine and N-acetyl-L-glutamate from L-glutamate and N(2)-acetyl-L-ornithine (cyclic): step 1/1.</text>
</comment>
<dbReference type="AlphaFoldDB" id="A0A3N4GQ84"/>
<feature type="chain" id="PRO_5023523700" description="Arginine biosynthesis bifunctional protein ArgJ alpha chain" evidence="8">
    <location>
        <begin position="1"/>
        <end position="201"/>
    </location>
</feature>
<evidence type="ECO:0000256" key="5">
    <source>
        <dbReference type="ARBA" id="ARBA00022679"/>
    </source>
</evidence>
<accession>A0A3N4GQ84</accession>
<comment type="subunit">
    <text evidence="3 8">Heterotetramer of two alpha and two beta chains.</text>
</comment>
<feature type="binding site" evidence="8">
    <location>
        <position position="191"/>
    </location>
    <ligand>
        <name>substrate</name>
    </ligand>
</feature>
<dbReference type="UniPathway" id="UPA00068">
    <property type="reaction ID" value="UER00106"/>
</dbReference>
<feature type="binding site" evidence="8">
    <location>
        <position position="285"/>
    </location>
    <ligand>
        <name>substrate</name>
    </ligand>
</feature>
<keyword evidence="8" id="KW-0511">Multifunctional enzyme</keyword>
<dbReference type="FunFam" id="3.10.20.340:FF:000003">
    <property type="entry name" value="Arginine biosynthesis bifunctional protein ArgJ"/>
    <property type="match status" value="1"/>
</dbReference>
<dbReference type="EC" id="2.3.1.35" evidence="8"/>
<feature type="active site" description="Nucleophile" evidence="8">
    <location>
        <position position="202"/>
    </location>
</feature>
<dbReference type="OrthoDB" id="9804242at2"/>
<dbReference type="Gene3D" id="3.10.20.340">
    <property type="entry name" value="ArgJ beta chain, C-terminal domain"/>
    <property type="match status" value="1"/>
</dbReference>
<comment type="subcellular location">
    <subcellularLocation>
        <location evidence="1 8">Cytoplasm</location>
    </subcellularLocation>
</comment>
<name>A0A3N4GQ84_9LACT</name>
<comment type="caution">
    <text evidence="9">The sequence shown here is derived from an EMBL/GenBank/DDBJ whole genome shotgun (WGS) entry which is preliminary data.</text>
</comment>
<dbReference type="GO" id="GO:0004358">
    <property type="term" value="F:L-glutamate N-acetyltransferase activity, acting on acetyl-L-ornithine as donor"/>
    <property type="evidence" value="ECO:0007669"/>
    <property type="project" value="UniProtKB-UniRule"/>
</dbReference>
<comment type="catalytic activity">
    <reaction evidence="8">
        <text>L-glutamate + acetyl-CoA = N-acetyl-L-glutamate + CoA + H(+)</text>
        <dbReference type="Rhea" id="RHEA:24292"/>
        <dbReference type="ChEBI" id="CHEBI:15378"/>
        <dbReference type="ChEBI" id="CHEBI:29985"/>
        <dbReference type="ChEBI" id="CHEBI:44337"/>
        <dbReference type="ChEBI" id="CHEBI:57287"/>
        <dbReference type="ChEBI" id="CHEBI:57288"/>
        <dbReference type="EC" id="2.3.1.1"/>
    </reaction>
</comment>
<dbReference type="NCBIfam" id="TIGR00120">
    <property type="entry name" value="ArgJ"/>
    <property type="match status" value="1"/>
</dbReference>
<dbReference type="CDD" id="cd02152">
    <property type="entry name" value="OAT"/>
    <property type="match status" value="1"/>
</dbReference>
<dbReference type="SUPFAM" id="SSF56266">
    <property type="entry name" value="DmpA/ArgJ-like"/>
    <property type="match status" value="1"/>
</dbReference>
<evidence type="ECO:0000256" key="4">
    <source>
        <dbReference type="ARBA" id="ARBA00022490"/>
    </source>
</evidence>
<dbReference type="PANTHER" id="PTHR23100:SF0">
    <property type="entry name" value="ARGININE BIOSYNTHESIS BIFUNCTIONAL PROTEIN ARGJ, MITOCHONDRIAL"/>
    <property type="match status" value="1"/>
</dbReference>
<feature type="binding site" evidence="8">
    <location>
        <position position="417"/>
    </location>
    <ligand>
        <name>substrate</name>
    </ligand>
</feature>
<keyword evidence="8" id="KW-0055">Arginine biosynthesis</keyword>
<dbReference type="Gene3D" id="3.30.2330.10">
    <property type="entry name" value="arginine biosynthesis bifunctional protein suprefamily"/>
    <property type="match status" value="1"/>
</dbReference>
<keyword evidence="8" id="KW-0028">Amino-acid biosynthesis</keyword>
<evidence type="ECO:0000313" key="10">
    <source>
        <dbReference type="Proteomes" id="UP000273977"/>
    </source>
</evidence>
<dbReference type="Gene3D" id="3.60.70.12">
    <property type="entry name" value="L-amino peptidase D-ALA esterase/amidase"/>
    <property type="match status" value="1"/>
</dbReference>
<evidence type="ECO:0000256" key="1">
    <source>
        <dbReference type="ARBA" id="ARBA00004496"/>
    </source>
</evidence>
<feature type="site" description="Cleavage; by autolysis" evidence="8">
    <location>
        <begin position="201"/>
        <end position="202"/>
    </location>
</feature>
<dbReference type="PANTHER" id="PTHR23100">
    <property type="entry name" value="ARGININE BIOSYNTHESIS BIFUNCTIONAL PROTEIN ARGJ"/>
    <property type="match status" value="1"/>
</dbReference>
<keyword evidence="7 8" id="KW-0012">Acyltransferase</keyword>
<dbReference type="GO" id="GO:0005737">
    <property type="term" value="C:cytoplasm"/>
    <property type="evidence" value="ECO:0007669"/>
    <property type="project" value="UniProtKB-SubCell"/>
</dbReference>
<keyword evidence="10" id="KW-1185">Reference proteome</keyword>
<dbReference type="GO" id="GO:0006526">
    <property type="term" value="P:L-arginine biosynthetic process"/>
    <property type="evidence" value="ECO:0007669"/>
    <property type="project" value="UniProtKB-UniRule"/>
</dbReference>
<dbReference type="HAMAP" id="MF_01106">
    <property type="entry name" value="ArgJ"/>
    <property type="match status" value="1"/>
</dbReference>
<dbReference type="EMBL" id="RKMG01000002">
    <property type="protein sequence ID" value="RPA65073.1"/>
    <property type="molecule type" value="Genomic_DNA"/>
</dbReference>
<protein>
    <recommendedName>
        <fullName evidence="8">Arginine biosynthesis bifunctional protein ArgJ</fullName>
    </recommendedName>
    <domain>
        <recommendedName>
            <fullName evidence="8">Glutamate N-acetyltransferase</fullName>
            <ecNumber evidence="8">2.3.1.35</ecNumber>
        </recommendedName>
        <alternativeName>
            <fullName evidence="8">Ornithine acetyltransferase</fullName>
            <shortName evidence="8">OATase</shortName>
        </alternativeName>
        <alternativeName>
            <fullName evidence="8">Ornithine transacetylase</fullName>
        </alternativeName>
    </domain>
    <domain>
        <recommendedName>
            <fullName evidence="8">Amino-acid acetyltransferase</fullName>
            <ecNumber evidence="8">2.3.1.1</ecNumber>
        </recommendedName>
        <alternativeName>
            <fullName evidence="8">N-acetylglutamate synthase</fullName>
            <shortName evidence="8">AGSase</shortName>
        </alternativeName>
    </domain>
    <component>
        <recommendedName>
            <fullName evidence="8">Arginine biosynthesis bifunctional protein ArgJ alpha chain</fullName>
        </recommendedName>
    </component>
    <component>
        <recommendedName>
            <fullName evidence="8">Arginine biosynthesis bifunctional protein ArgJ beta chain</fullName>
        </recommendedName>
    </component>
</protein>
<comment type="similarity">
    <text evidence="2 8">Belongs to the ArgJ family.</text>
</comment>
<organism evidence="9 10">
    <name type="scientific">Aerococcus agrisoli</name>
    <dbReference type="NCBI Taxonomy" id="2487350"/>
    <lineage>
        <taxon>Bacteria</taxon>
        <taxon>Bacillati</taxon>
        <taxon>Bacillota</taxon>
        <taxon>Bacilli</taxon>
        <taxon>Lactobacillales</taxon>
        <taxon>Aerococcaceae</taxon>
        <taxon>Aerococcus</taxon>
    </lineage>
</organism>
<feature type="chain" id="PRO_5023523701" description="Arginine biosynthesis bifunctional protein ArgJ beta chain" evidence="8">
    <location>
        <begin position="202"/>
        <end position="417"/>
    </location>
</feature>
<evidence type="ECO:0000256" key="7">
    <source>
        <dbReference type="ARBA" id="ARBA00023315"/>
    </source>
</evidence>
<evidence type="ECO:0000256" key="3">
    <source>
        <dbReference type="ARBA" id="ARBA00011475"/>
    </source>
</evidence>
<dbReference type="Proteomes" id="UP000273977">
    <property type="component" value="Unassembled WGS sequence"/>
</dbReference>
<evidence type="ECO:0000256" key="6">
    <source>
        <dbReference type="ARBA" id="ARBA00022813"/>
    </source>
</evidence>
<dbReference type="RefSeq" id="WP_123779176.1">
    <property type="nucleotide sequence ID" value="NZ_RKMG01000002.1"/>
</dbReference>
<proteinExistence type="inferred from homology"/>
<sequence length="417" mass="44776">MKNTIHEEAKLSQTAVQKIPGGLCAIEDVWVSGVHAGFKKDAKDLALIFFPKGATMTAVFTQNAVQSHHIIYDKKLLNENSQFKAIMINSGNANTFNGPRGDYDVHLMASVLADQLDIAPEEVLICSTGVIGVPMNLDAFDVKVNKLTHQMTDGDSIPAAEAIMTTDTTIKQVAYEFEIDGQTVHLAAIAKGAGMIHPNLGTLLSYIVTDFDLGQATFQQMLQSAVANTFNQISVDGDTSPNDTIILASTNKVQITPSKANIAVFYQQLEAICLEMAQLIVKDGEGASKFVEVQVKGAGSKEDAVKIAKQVATSSLVKTALFGQDANWGRAISAVGQAQPSVFQTDKVSIAFQSDKGSIVTCEKGAGRVFDENQALAILSEKEIVIAIDMGVGEFDASVWTADMTEDYIKINADYRS</sequence>
<feature type="site" description="Involved in the stabilization of negative charge on the oxyanion by the formation of the oxyanion hole" evidence="8">
    <location>
        <position position="129"/>
    </location>
</feature>
<dbReference type="NCBIfam" id="NF003802">
    <property type="entry name" value="PRK05388.1"/>
    <property type="match status" value="1"/>
</dbReference>
<comment type="function">
    <text evidence="8">Catalyzes two activities which are involved in the cyclic version of arginine biosynthesis: the synthesis of N-acetylglutamate from glutamate and acetyl-CoA as the acetyl donor, and of ornithine by transacetylation between N(2)-acetylornithine and glutamate.</text>
</comment>
<dbReference type="EC" id="2.3.1.1" evidence="8"/>
<keyword evidence="4 8" id="KW-0963">Cytoplasm</keyword>
<evidence type="ECO:0000256" key="8">
    <source>
        <dbReference type="HAMAP-Rule" id="MF_01106"/>
    </source>
</evidence>
<dbReference type="InterPro" id="IPR016117">
    <property type="entry name" value="ArgJ-like_dom_sf"/>
</dbReference>
<evidence type="ECO:0000313" key="9">
    <source>
        <dbReference type="EMBL" id="RPA65073.1"/>
    </source>
</evidence>
<gene>
    <name evidence="8 9" type="primary">argJ</name>
    <name evidence="9" type="ORF">EF384_01295</name>
</gene>
<feature type="binding site" evidence="8">
    <location>
        <position position="202"/>
    </location>
    <ligand>
        <name>substrate</name>
    </ligand>
</feature>
<dbReference type="Pfam" id="PF01960">
    <property type="entry name" value="ArgJ"/>
    <property type="match status" value="1"/>
</dbReference>
<keyword evidence="6 8" id="KW-0068">Autocatalytic cleavage</keyword>
<evidence type="ECO:0000256" key="2">
    <source>
        <dbReference type="ARBA" id="ARBA00006774"/>
    </source>
</evidence>
<dbReference type="InterPro" id="IPR042195">
    <property type="entry name" value="ArgJ_beta_C"/>
</dbReference>
<feature type="binding site" evidence="8">
    <location>
        <position position="165"/>
    </location>
    <ligand>
        <name>substrate</name>
    </ligand>
</feature>
<feature type="site" description="Involved in the stabilization of negative charge on the oxyanion by the formation of the oxyanion hole" evidence="8">
    <location>
        <position position="128"/>
    </location>
</feature>
<feature type="binding site" evidence="8">
    <location>
        <position position="412"/>
    </location>
    <ligand>
        <name>substrate</name>
    </ligand>
</feature>
<dbReference type="GO" id="GO:0004042">
    <property type="term" value="F:L-glutamate N-acetyltransferase activity"/>
    <property type="evidence" value="ECO:0007669"/>
    <property type="project" value="UniProtKB-UniRule"/>
</dbReference>